<evidence type="ECO:0000313" key="2">
    <source>
        <dbReference type="EMBL" id="VBB05342.1"/>
    </source>
</evidence>
<proteinExistence type="predicted"/>
<name>A0A498R504_9FIRM</name>
<keyword evidence="3" id="KW-1185">Reference proteome</keyword>
<dbReference type="OrthoDB" id="3823543at2"/>
<gene>
    <name evidence="2" type="ORF">LUCI_0549</name>
</gene>
<keyword evidence="1" id="KW-0472">Membrane</keyword>
<dbReference type="Proteomes" id="UP000277811">
    <property type="component" value="Unassembled WGS sequence"/>
</dbReference>
<feature type="transmembrane region" description="Helical" evidence="1">
    <location>
        <begin position="21"/>
        <end position="40"/>
    </location>
</feature>
<dbReference type="EMBL" id="UPPP01000055">
    <property type="protein sequence ID" value="VBB05342.1"/>
    <property type="molecule type" value="Genomic_DNA"/>
</dbReference>
<keyword evidence="1" id="KW-0812">Transmembrane</keyword>
<dbReference type="RefSeq" id="WP_122626337.1">
    <property type="nucleotide sequence ID" value="NZ_UPPP01000055.1"/>
</dbReference>
<evidence type="ECO:0000256" key="1">
    <source>
        <dbReference type="SAM" id="Phobius"/>
    </source>
</evidence>
<reference evidence="2 3" key="1">
    <citation type="submission" date="2018-06" db="EMBL/GenBank/DDBJ databases">
        <authorList>
            <person name="Strepis N."/>
        </authorList>
    </citation>
    <scope>NUCLEOTIDE SEQUENCE [LARGE SCALE GENOMIC DNA]</scope>
    <source>
        <strain evidence="2">LUCI</strain>
    </source>
</reference>
<dbReference type="AlphaFoldDB" id="A0A498R504"/>
<organism evidence="2 3">
    <name type="scientific">Lucifera butyrica</name>
    <dbReference type="NCBI Taxonomy" id="1351585"/>
    <lineage>
        <taxon>Bacteria</taxon>
        <taxon>Bacillati</taxon>
        <taxon>Bacillota</taxon>
        <taxon>Negativicutes</taxon>
        <taxon>Veillonellales</taxon>
        <taxon>Veillonellaceae</taxon>
        <taxon>Lucifera</taxon>
    </lineage>
</organism>
<accession>A0A498R504</accession>
<evidence type="ECO:0000313" key="3">
    <source>
        <dbReference type="Proteomes" id="UP000277811"/>
    </source>
</evidence>
<protein>
    <submittedName>
        <fullName evidence="2">Uncharacterized protein</fullName>
    </submittedName>
</protein>
<sequence length="421" mass="47127">MTLPYFDFIAQWFVRLVHNEWFLGLLLISFILFLSMRSVFRAKRMMEKLVKNGVVAVARINHLEQTGTFINNQPELKIQATAYPRNQAPVQLEIKQVITLISLPQVQVGSQVIVAYNPSRPAQAVILGEKYINKMNLNELLPGPSGTETPQTSELATLLTNLASPPPEKPQGVNTPSIDPFGEKKGREFARVLRVVDTGQNVNGHPVQSVHLQITPRNGQSWEALLTLLAPCFCPYESGEIVEVVFDYANSQGTIGILSRSPDYKLDSRSKFHNISQAVYRLLTIERSGYYAGTAEFLFIKAQAAFAGNVIDVEIVMPEPKGIRLQPNMTVSSFCWRDDFEKSARLQKQKRGIARVDSVEITRLFWGQNPVVRINVTLEEDGSAALLEEPMHTLHIPEIGKHIFVAYSPMTKEATLLGSKI</sequence>
<keyword evidence="1" id="KW-1133">Transmembrane helix</keyword>